<evidence type="ECO:0000313" key="1">
    <source>
        <dbReference type="EMBL" id="KID56177.1"/>
    </source>
</evidence>
<evidence type="ECO:0000313" key="2">
    <source>
        <dbReference type="Proteomes" id="UP000031327"/>
    </source>
</evidence>
<dbReference type="RefSeq" id="WP_039610751.1">
    <property type="nucleotide sequence ID" value="NZ_JWIC01000007.1"/>
</dbReference>
<gene>
    <name evidence="1" type="ORF">JF50_18030</name>
</gene>
<dbReference type="AlphaFoldDB" id="A0A0C1QMA4"/>
<proteinExistence type="predicted"/>
<dbReference type="Proteomes" id="UP000031327">
    <property type="component" value="Unassembled WGS sequence"/>
</dbReference>
<comment type="caution">
    <text evidence="1">The sequence shown here is derived from an EMBL/GenBank/DDBJ whole genome shotgun (WGS) entry which is preliminary data.</text>
</comment>
<sequence length="90" mass="9922">MANLINGSAAATAYKMWKKSKVTTRSSNDIELSHPANLSKTFIDPRNGTVGDLAEKMKADPSLADKISHIEVVKIKGMTYSVNNRRLRAF</sequence>
<name>A0A0C1QMA4_9GAMM</name>
<organism evidence="1 2">
    <name type="scientific">Pseudoalteromonas luteoviolacea</name>
    <dbReference type="NCBI Taxonomy" id="43657"/>
    <lineage>
        <taxon>Bacteria</taxon>
        <taxon>Pseudomonadati</taxon>
        <taxon>Pseudomonadota</taxon>
        <taxon>Gammaproteobacteria</taxon>
        <taxon>Alteromonadales</taxon>
        <taxon>Pseudoalteromonadaceae</taxon>
        <taxon>Pseudoalteromonas</taxon>
    </lineage>
</organism>
<dbReference type="EMBL" id="JWIC01000007">
    <property type="protein sequence ID" value="KID56177.1"/>
    <property type="molecule type" value="Genomic_DNA"/>
</dbReference>
<protein>
    <submittedName>
        <fullName evidence="1">Uncharacterized protein</fullName>
    </submittedName>
</protein>
<reference evidence="1 2" key="1">
    <citation type="submission" date="2014-12" db="EMBL/GenBank/DDBJ databases">
        <title>Draft Genome Sequence of Pseudoalteromonas luteoviolacea HI1.</title>
        <authorList>
            <person name="Asahina A.Y."/>
            <person name="Hadfield M.G."/>
        </authorList>
    </citation>
    <scope>NUCLEOTIDE SEQUENCE [LARGE SCALE GENOMIC DNA]</scope>
    <source>
        <strain evidence="1 2">HI1</strain>
    </source>
</reference>
<accession>A0A0C1QMA4</accession>